<sequence>VHPVSRSNFPSISGPKTVSVLQKRIRHISEISRTGQRRFKQENPERKGGWVFTVHMNK</sequence>
<gene>
    <name evidence="1" type="ORF">BaRGS_00034502</name>
</gene>
<protein>
    <submittedName>
        <fullName evidence="1">Uncharacterized protein</fullName>
    </submittedName>
</protein>
<dbReference type="AlphaFoldDB" id="A0ABD0JH48"/>
<dbReference type="Proteomes" id="UP001519460">
    <property type="component" value="Unassembled WGS sequence"/>
</dbReference>
<name>A0ABD0JH48_9CAEN</name>
<accession>A0ABD0JH48</accession>
<evidence type="ECO:0000313" key="2">
    <source>
        <dbReference type="Proteomes" id="UP001519460"/>
    </source>
</evidence>
<feature type="non-terminal residue" evidence="1">
    <location>
        <position position="58"/>
    </location>
</feature>
<organism evidence="1 2">
    <name type="scientific">Batillaria attramentaria</name>
    <dbReference type="NCBI Taxonomy" id="370345"/>
    <lineage>
        <taxon>Eukaryota</taxon>
        <taxon>Metazoa</taxon>
        <taxon>Spiralia</taxon>
        <taxon>Lophotrochozoa</taxon>
        <taxon>Mollusca</taxon>
        <taxon>Gastropoda</taxon>
        <taxon>Caenogastropoda</taxon>
        <taxon>Sorbeoconcha</taxon>
        <taxon>Cerithioidea</taxon>
        <taxon>Batillariidae</taxon>
        <taxon>Batillaria</taxon>
    </lineage>
</organism>
<comment type="caution">
    <text evidence="1">The sequence shown here is derived from an EMBL/GenBank/DDBJ whole genome shotgun (WGS) entry which is preliminary data.</text>
</comment>
<dbReference type="EMBL" id="JACVVK020000442">
    <property type="protein sequence ID" value="KAK7474259.1"/>
    <property type="molecule type" value="Genomic_DNA"/>
</dbReference>
<keyword evidence="2" id="KW-1185">Reference proteome</keyword>
<proteinExistence type="predicted"/>
<reference evidence="1 2" key="1">
    <citation type="journal article" date="2023" name="Sci. Data">
        <title>Genome assembly of the Korean intertidal mud-creeper Batillaria attramentaria.</title>
        <authorList>
            <person name="Patra A.K."/>
            <person name="Ho P.T."/>
            <person name="Jun S."/>
            <person name="Lee S.J."/>
            <person name="Kim Y."/>
            <person name="Won Y.J."/>
        </authorList>
    </citation>
    <scope>NUCLEOTIDE SEQUENCE [LARGE SCALE GENOMIC DNA]</scope>
    <source>
        <strain evidence="1">Wonlab-2016</strain>
    </source>
</reference>
<evidence type="ECO:0000313" key="1">
    <source>
        <dbReference type="EMBL" id="KAK7474259.1"/>
    </source>
</evidence>
<feature type="non-terminal residue" evidence="1">
    <location>
        <position position="1"/>
    </location>
</feature>